<keyword evidence="3" id="KW-1185">Reference proteome</keyword>
<feature type="compositionally biased region" description="Polar residues" evidence="1">
    <location>
        <begin position="318"/>
        <end position="327"/>
    </location>
</feature>
<comment type="caution">
    <text evidence="2">The sequence shown here is derived from an EMBL/GenBank/DDBJ whole genome shotgun (WGS) entry which is preliminary data.</text>
</comment>
<dbReference type="Proteomes" id="UP001279734">
    <property type="component" value="Unassembled WGS sequence"/>
</dbReference>
<gene>
    <name evidence="2" type="ORF">Nepgr_025257</name>
</gene>
<organism evidence="2 3">
    <name type="scientific">Nepenthes gracilis</name>
    <name type="common">Slender pitcher plant</name>
    <dbReference type="NCBI Taxonomy" id="150966"/>
    <lineage>
        <taxon>Eukaryota</taxon>
        <taxon>Viridiplantae</taxon>
        <taxon>Streptophyta</taxon>
        <taxon>Embryophyta</taxon>
        <taxon>Tracheophyta</taxon>
        <taxon>Spermatophyta</taxon>
        <taxon>Magnoliopsida</taxon>
        <taxon>eudicotyledons</taxon>
        <taxon>Gunneridae</taxon>
        <taxon>Pentapetalae</taxon>
        <taxon>Caryophyllales</taxon>
        <taxon>Nepenthaceae</taxon>
        <taxon>Nepenthes</taxon>
    </lineage>
</organism>
<accession>A0AAD3Y0T3</accession>
<sequence length="327" mass="33787">MDGLPSDTSGSPTTQNTFPHSILSSLALPPLNSSLAFLLPTYSVSAAIAIVTHHSPLLSPPSPLDDFPPLPPPRTPLVAKNLGPSSLLAVGLRGSKGGSVSAIGLPPPDKLMDCGPQGTNLICPDPLPITDGDAVFGTNALNPVTGPSTSASPPVSWLSIVGQNHPQADAPLPSSVRIKSSPSPGMDFQASYEIGIEYQGNPVWCSLCNHLGYSSSCCLLAKQPRSSGSARMDGSVVERNQTIFGPSCIEVSSSGTEGKLMSTVRIVDQCRSPCLDNIDSRIVPLGNLASQFAFGNVDPSSFEQQIGPPESHPPLSGCSPSSTVDVS</sequence>
<feature type="region of interest" description="Disordered" evidence="1">
    <location>
        <begin position="300"/>
        <end position="327"/>
    </location>
</feature>
<evidence type="ECO:0000313" key="3">
    <source>
        <dbReference type="Proteomes" id="UP001279734"/>
    </source>
</evidence>
<dbReference type="AlphaFoldDB" id="A0AAD3Y0T3"/>
<protein>
    <submittedName>
        <fullName evidence="2">Uncharacterized protein</fullName>
    </submittedName>
</protein>
<evidence type="ECO:0000256" key="1">
    <source>
        <dbReference type="SAM" id="MobiDB-lite"/>
    </source>
</evidence>
<dbReference type="EMBL" id="BSYO01000026">
    <property type="protein sequence ID" value="GMH23414.1"/>
    <property type="molecule type" value="Genomic_DNA"/>
</dbReference>
<evidence type="ECO:0000313" key="2">
    <source>
        <dbReference type="EMBL" id="GMH23414.1"/>
    </source>
</evidence>
<name>A0AAD3Y0T3_NEPGR</name>
<reference evidence="2" key="1">
    <citation type="submission" date="2023-05" db="EMBL/GenBank/DDBJ databases">
        <title>Nepenthes gracilis genome sequencing.</title>
        <authorList>
            <person name="Fukushima K."/>
        </authorList>
    </citation>
    <scope>NUCLEOTIDE SEQUENCE</scope>
    <source>
        <strain evidence="2">SING2019-196</strain>
    </source>
</reference>
<proteinExistence type="predicted"/>